<dbReference type="GO" id="GO:0008168">
    <property type="term" value="F:methyltransferase activity"/>
    <property type="evidence" value="ECO:0007669"/>
    <property type="project" value="UniProtKB-KW"/>
</dbReference>
<comment type="subcellular location">
    <subcellularLocation>
        <location evidence="1">Cytoplasm</location>
    </subcellularLocation>
</comment>
<keyword evidence="3 9" id="KW-0489">Methyltransferase</keyword>
<dbReference type="InterPro" id="IPR029063">
    <property type="entry name" value="SAM-dependent_MTases_sf"/>
</dbReference>
<dbReference type="GO" id="GO:0003723">
    <property type="term" value="F:RNA binding"/>
    <property type="evidence" value="ECO:0007669"/>
    <property type="project" value="InterPro"/>
</dbReference>
<dbReference type="OrthoDB" id="129465at2"/>
<accession>A0A087CPS9</accession>
<dbReference type="Gene3D" id="2.30.130.10">
    <property type="entry name" value="PUA domain"/>
    <property type="match status" value="1"/>
</dbReference>
<protein>
    <submittedName>
        <fullName evidence="9">SAM-dependent methyltransferase</fullName>
        <ecNumber evidence="9">2.1.1.191</ecNumber>
    </submittedName>
</protein>
<dbReference type="CDD" id="cd02440">
    <property type="entry name" value="AdoMet_MTases"/>
    <property type="match status" value="1"/>
</dbReference>
<evidence type="ECO:0000256" key="3">
    <source>
        <dbReference type="ARBA" id="ARBA00022603"/>
    </source>
</evidence>
<evidence type="ECO:0000256" key="4">
    <source>
        <dbReference type="ARBA" id="ARBA00022679"/>
    </source>
</evidence>
<evidence type="ECO:0000256" key="1">
    <source>
        <dbReference type="ARBA" id="ARBA00004496"/>
    </source>
</evidence>
<feature type="region of interest" description="Disordered" evidence="6">
    <location>
        <begin position="37"/>
        <end position="102"/>
    </location>
</feature>
<keyword evidence="4 9" id="KW-0808">Transferase</keyword>
<reference evidence="9 10" key="1">
    <citation type="submission" date="2014-03" db="EMBL/GenBank/DDBJ databases">
        <title>Genomics of Bifidobacteria.</title>
        <authorList>
            <person name="Ventura M."/>
            <person name="Milani C."/>
            <person name="Lugli G.A."/>
        </authorList>
    </citation>
    <scope>NUCLEOTIDE SEQUENCE [LARGE SCALE GENOMIC DNA]</scope>
    <source>
        <strain evidence="9 10">DSM 23975</strain>
    </source>
</reference>
<evidence type="ECO:0000259" key="8">
    <source>
        <dbReference type="Pfam" id="PF17785"/>
    </source>
</evidence>
<comment type="caution">
    <text evidence="9">The sequence shown here is derived from an EMBL/GenBank/DDBJ whole genome shotgun (WGS) entry which is preliminary data.</text>
</comment>
<feature type="domain" description="RlmI-like PUA" evidence="8">
    <location>
        <begin position="107"/>
        <end position="149"/>
    </location>
</feature>
<dbReference type="STRING" id="1437610.BREU_2004"/>
<feature type="compositionally biased region" description="Low complexity" evidence="6">
    <location>
        <begin position="61"/>
        <end position="81"/>
    </location>
</feature>
<keyword evidence="10" id="KW-1185">Reference proteome</keyword>
<organism evidence="9 10">
    <name type="scientific">Bifidobacterium reuteri DSM 23975</name>
    <dbReference type="NCBI Taxonomy" id="1437610"/>
    <lineage>
        <taxon>Bacteria</taxon>
        <taxon>Bacillati</taxon>
        <taxon>Actinomycetota</taxon>
        <taxon>Actinomycetes</taxon>
        <taxon>Bifidobacteriales</taxon>
        <taxon>Bifidobacteriaceae</taxon>
        <taxon>Bifidobacterium</taxon>
    </lineage>
</organism>
<dbReference type="PANTHER" id="PTHR42873:SF1">
    <property type="entry name" value="S-ADENOSYLMETHIONINE-DEPENDENT METHYLTRANSFERASE DOMAIN-CONTAINING PROTEIN"/>
    <property type="match status" value="1"/>
</dbReference>
<proteinExistence type="predicted"/>
<dbReference type="GO" id="GO:0032259">
    <property type="term" value="P:methylation"/>
    <property type="evidence" value="ECO:0007669"/>
    <property type="project" value="UniProtKB-KW"/>
</dbReference>
<dbReference type="AlphaFoldDB" id="A0A087CPS9"/>
<dbReference type="Pfam" id="PF10672">
    <property type="entry name" value="Methyltrans_SAM"/>
    <property type="match status" value="1"/>
</dbReference>
<dbReference type="PANTHER" id="PTHR42873">
    <property type="entry name" value="RIBOSOMAL RNA LARGE SUBUNIT METHYLTRANSFERASE"/>
    <property type="match status" value="1"/>
</dbReference>
<keyword evidence="5" id="KW-0949">S-adenosyl-L-methionine</keyword>
<feature type="region of interest" description="Disordered" evidence="6">
    <location>
        <begin position="1"/>
        <end position="23"/>
    </location>
</feature>
<dbReference type="eggNOG" id="COG1092">
    <property type="taxonomic scope" value="Bacteria"/>
</dbReference>
<evidence type="ECO:0000313" key="9">
    <source>
        <dbReference type="EMBL" id="KFI85279.1"/>
    </source>
</evidence>
<dbReference type="Pfam" id="PF17785">
    <property type="entry name" value="PUA_3"/>
    <property type="match status" value="2"/>
</dbReference>
<evidence type="ECO:0000256" key="5">
    <source>
        <dbReference type="ARBA" id="ARBA00022691"/>
    </source>
</evidence>
<feature type="domain" description="RlmI-like PUA" evidence="8">
    <location>
        <begin position="12"/>
        <end position="42"/>
    </location>
</feature>
<dbReference type="EC" id="2.1.1.191" evidence="9"/>
<sequence length="504" mass="56476">MKTNRTHPRAVVTAKAARSIEEGHPWVYEGEVRRFELPSGDSWDNNGSLKPGAWDSTGSGEAADSAQSADPAQSEQSAQSARRQRPANDFRERRRRKELLNAPQTEDEIIPFEALPDGSIVDVVSLKGSYLGTGLLSRHSRIRVRLVTRNANDDFSPAFWERKVRWAWEYRKTVMGDDAHACRVIFSEADEFPGLIVDRFNDVLVTQTLSAGMERLKPVVFSALIKVFAEDGVSLRGIYERNDVATRSLEGLEQTTGWWSPQSDDDSAGDTVDAAAHTDAADSDLTVTDITENGVRYHVDFANGQKTGFFLDQKYNRRAVARLAQGRRVLDCCTHTGSFALNAALGGAEFVRAVDVSETAIDMARENARLNGPDVAGRMDFTVANIFDLLPELERTRNPEHFDFIILDPPAFTKSRRTIGSAERGYREINYRAMRILPRGGYLATCSCSHFMDHERFKRMIAEAAQDAGVRLRQIEERQQAPDHPIVWGVPETDYLKCFLFQVV</sequence>
<gene>
    <name evidence="9" type="ORF">BREU_2004</name>
</gene>
<dbReference type="CDD" id="cd11572">
    <property type="entry name" value="RlmI_M_like"/>
    <property type="match status" value="1"/>
</dbReference>
<dbReference type="InterPro" id="IPR041532">
    <property type="entry name" value="RlmI-like_PUA"/>
</dbReference>
<evidence type="ECO:0000256" key="2">
    <source>
        <dbReference type="ARBA" id="ARBA00022490"/>
    </source>
</evidence>
<evidence type="ECO:0000259" key="7">
    <source>
        <dbReference type="Pfam" id="PF10672"/>
    </source>
</evidence>
<evidence type="ECO:0000256" key="6">
    <source>
        <dbReference type="SAM" id="MobiDB-lite"/>
    </source>
</evidence>
<dbReference type="InterPro" id="IPR036974">
    <property type="entry name" value="PUA_sf"/>
</dbReference>
<name>A0A087CPS9_9BIFI</name>
<dbReference type="InterPro" id="IPR019614">
    <property type="entry name" value="SAM-dep_methyl-trfase"/>
</dbReference>
<dbReference type="Gene3D" id="3.40.50.150">
    <property type="entry name" value="Vaccinia Virus protein VP39"/>
    <property type="match status" value="1"/>
</dbReference>
<dbReference type="Gene3D" id="3.30.750.80">
    <property type="entry name" value="RNA methyltransferase domain (HRMD) like"/>
    <property type="match status" value="1"/>
</dbReference>
<feature type="domain" description="S-adenosylmethionine-dependent methyltransferase" evidence="7">
    <location>
        <begin position="281"/>
        <end position="487"/>
    </location>
</feature>
<dbReference type="RefSeq" id="WP_081886623.1">
    <property type="nucleotide sequence ID" value="NZ_JDUW01000011.1"/>
</dbReference>
<evidence type="ECO:0000313" key="10">
    <source>
        <dbReference type="Proteomes" id="UP000028984"/>
    </source>
</evidence>
<keyword evidence="2" id="KW-0963">Cytoplasm</keyword>
<dbReference type="Proteomes" id="UP000028984">
    <property type="component" value="Unassembled WGS sequence"/>
</dbReference>
<dbReference type="GO" id="GO:0005737">
    <property type="term" value="C:cytoplasm"/>
    <property type="evidence" value="ECO:0007669"/>
    <property type="project" value="UniProtKB-SubCell"/>
</dbReference>
<dbReference type="EMBL" id="JGZK01000008">
    <property type="protein sequence ID" value="KFI85279.1"/>
    <property type="molecule type" value="Genomic_DNA"/>
</dbReference>
<dbReference type="SUPFAM" id="SSF53335">
    <property type="entry name" value="S-adenosyl-L-methionine-dependent methyltransferases"/>
    <property type="match status" value="1"/>
</dbReference>